<dbReference type="GO" id="GO:0030552">
    <property type="term" value="F:cAMP binding"/>
    <property type="evidence" value="ECO:0007669"/>
    <property type="project" value="TreeGrafter"/>
</dbReference>
<accession>A0A8X8BNZ6</accession>
<evidence type="ECO:0000313" key="3">
    <source>
        <dbReference type="Proteomes" id="UP000886611"/>
    </source>
</evidence>
<dbReference type="AlphaFoldDB" id="A0A8X8BNZ6"/>
<reference evidence="2 3" key="1">
    <citation type="journal article" date="2021" name="Cell">
        <title>Tracing the genetic footprints of vertebrate landing in non-teleost ray-finned fishes.</title>
        <authorList>
            <person name="Bi X."/>
            <person name="Wang K."/>
            <person name="Yang L."/>
            <person name="Pan H."/>
            <person name="Jiang H."/>
            <person name="Wei Q."/>
            <person name="Fang M."/>
            <person name="Yu H."/>
            <person name="Zhu C."/>
            <person name="Cai Y."/>
            <person name="He Y."/>
            <person name="Gan X."/>
            <person name="Zeng H."/>
            <person name="Yu D."/>
            <person name="Zhu Y."/>
            <person name="Jiang H."/>
            <person name="Qiu Q."/>
            <person name="Yang H."/>
            <person name="Zhang Y.E."/>
            <person name="Wang W."/>
            <person name="Zhu M."/>
            <person name="He S."/>
            <person name="Zhang G."/>
        </authorList>
    </citation>
    <scope>NUCLEOTIDE SEQUENCE [LARGE SCALE GENOMIC DNA]</scope>
    <source>
        <strain evidence="2">Bchr_013</strain>
    </source>
</reference>
<feature type="domain" description="Cyclic nucleotide-binding" evidence="1">
    <location>
        <begin position="68"/>
        <end position="117"/>
    </location>
</feature>
<organism evidence="2 3">
    <name type="scientific">Polypterus senegalus</name>
    <name type="common">Senegal bichir</name>
    <dbReference type="NCBI Taxonomy" id="55291"/>
    <lineage>
        <taxon>Eukaryota</taxon>
        <taxon>Metazoa</taxon>
        <taxon>Chordata</taxon>
        <taxon>Craniata</taxon>
        <taxon>Vertebrata</taxon>
        <taxon>Euteleostomi</taxon>
        <taxon>Actinopterygii</taxon>
        <taxon>Polypteriformes</taxon>
        <taxon>Polypteridae</taxon>
        <taxon>Polypterus</taxon>
    </lineage>
</organism>
<dbReference type="GO" id="GO:0007283">
    <property type="term" value="P:spermatogenesis"/>
    <property type="evidence" value="ECO:0007669"/>
    <property type="project" value="TreeGrafter"/>
</dbReference>
<feature type="domain" description="Cyclic nucleotide-binding" evidence="1">
    <location>
        <begin position="14"/>
        <end position="43"/>
    </location>
</feature>
<dbReference type="Gene3D" id="2.60.120.10">
    <property type="entry name" value="Jelly Rolls"/>
    <property type="match status" value="2"/>
</dbReference>
<comment type="caution">
    <text evidence="2">The sequence shown here is derived from an EMBL/GenBank/DDBJ whole genome shotgun (WGS) entry which is preliminary data.</text>
</comment>
<feature type="non-terminal residue" evidence="2">
    <location>
        <position position="475"/>
    </location>
</feature>
<dbReference type="InterPro" id="IPR018490">
    <property type="entry name" value="cNMP-bd_dom_sf"/>
</dbReference>
<dbReference type="Proteomes" id="UP000886611">
    <property type="component" value="Unassembled WGS sequence"/>
</dbReference>
<dbReference type="SUPFAM" id="SSF51206">
    <property type="entry name" value="cAMP-binding domain-like"/>
    <property type="match status" value="2"/>
</dbReference>
<dbReference type="EMBL" id="JAATIS010002524">
    <property type="protein sequence ID" value="KAG2465103.1"/>
    <property type="molecule type" value="Genomic_DNA"/>
</dbReference>
<proteinExistence type="predicted"/>
<dbReference type="PROSITE" id="PS50042">
    <property type="entry name" value="CNMP_BINDING_3"/>
    <property type="match status" value="2"/>
</dbReference>
<dbReference type="InterPro" id="IPR014710">
    <property type="entry name" value="RmlC-like_jellyroll"/>
</dbReference>
<dbReference type="PANTHER" id="PTHR23011">
    <property type="entry name" value="CYCLIC NUCLEOTIDE-BINDING DOMAIN CONTAINING PROTEIN"/>
    <property type="match status" value="1"/>
</dbReference>
<keyword evidence="3" id="KW-1185">Reference proteome</keyword>
<evidence type="ECO:0000259" key="1">
    <source>
        <dbReference type="PROSITE" id="PS50042"/>
    </source>
</evidence>
<dbReference type="PANTHER" id="PTHR23011:SF43">
    <property type="entry name" value="CYCLIC NUCLEOTIDE-BINDING DOMAIN-CONTAINING PROTEIN 2"/>
    <property type="match status" value="1"/>
</dbReference>
<gene>
    <name evidence="2" type="primary">Cnbd2_0</name>
    <name evidence="2" type="ORF">GTO96_0009735</name>
</gene>
<name>A0A8X8BNZ6_POLSE</name>
<evidence type="ECO:0000313" key="2">
    <source>
        <dbReference type="EMBL" id="KAG2465103.1"/>
    </source>
</evidence>
<sequence length="475" mass="53735">MVDMQLLAYSSLQEVALLKGLRRNATIVCMEETELLVVDKEDFFSHQLDQKLHSEFLHRYSFFRSLSLFSSWSDKNLEMLADHCKAEEFNHGQIIVKDSSETRNIVFVTKGRCDVLRLVILSKCPSYHKWIRLQETVLGKSLRWRSLENGKKDGPDLRGVTGSPLRHISYQQMAAHPNAIGHKSHIPGSRQLTPRMPFLSSASTVTQCHPSVPTLLISNTNGMTEHEESIRALDLLHTPPSQRELSKATSSAAEGELPDNMKAAVYLRVDVLRPGQYFRALDLDYVESCLEKDGRHPSQQGLGWAMSPQHTDSRAMVIISQGCEIIRVKLEKFCEMVDTETLEKLRTGSQPYPSDDKLCQVFLEQNRWKVFKGDLLTAVKRVGCGGRLPQIDTNSGLTSRRGERNNAWDINHRGVLYLTQSGQNKEQIWAVSSSCDSTASSTEKDEETEASSRKEPIRLIHSIALPKLYGHTRIY</sequence>
<dbReference type="InterPro" id="IPR000595">
    <property type="entry name" value="cNMP-bd_dom"/>
</dbReference>
<protein>
    <submittedName>
        <fullName evidence="2">CNBD2 protein</fullName>
    </submittedName>
</protein>
<feature type="non-terminal residue" evidence="2">
    <location>
        <position position="1"/>
    </location>
</feature>